<dbReference type="Gene3D" id="3.20.180.10">
    <property type="entry name" value="PNP-oxidase-like"/>
    <property type="match status" value="1"/>
</dbReference>
<evidence type="ECO:0000313" key="3">
    <source>
        <dbReference type="Proteomes" id="UP001168098"/>
    </source>
</evidence>
<dbReference type="PANTHER" id="PTHR13343">
    <property type="entry name" value="CREG1 PROTEIN"/>
    <property type="match status" value="1"/>
</dbReference>
<evidence type="ECO:0000256" key="1">
    <source>
        <dbReference type="SAM" id="SignalP"/>
    </source>
</evidence>
<keyword evidence="1" id="KW-0732">Signal</keyword>
<dbReference type="Proteomes" id="UP001168098">
    <property type="component" value="Unassembled WGS sequence"/>
</dbReference>
<organism evidence="2 3">
    <name type="scientific">Vitis rotundifolia</name>
    <name type="common">Muscadine grape</name>
    <dbReference type="NCBI Taxonomy" id="103349"/>
    <lineage>
        <taxon>Eukaryota</taxon>
        <taxon>Viridiplantae</taxon>
        <taxon>Streptophyta</taxon>
        <taxon>Embryophyta</taxon>
        <taxon>Tracheophyta</taxon>
        <taxon>Spermatophyta</taxon>
        <taxon>Magnoliopsida</taxon>
        <taxon>eudicotyledons</taxon>
        <taxon>Gunneridae</taxon>
        <taxon>Pentapetalae</taxon>
        <taxon>rosids</taxon>
        <taxon>Vitales</taxon>
        <taxon>Vitaceae</taxon>
        <taxon>Viteae</taxon>
        <taxon>Vitis</taxon>
    </lineage>
</organism>
<dbReference type="SUPFAM" id="SSF50475">
    <property type="entry name" value="FMN-binding split barrel"/>
    <property type="match status" value="1"/>
</dbReference>
<dbReference type="AlphaFoldDB" id="A0AA39A5Y4"/>
<keyword evidence="3" id="KW-1185">Reference proteome</keyword>
<accession>A0AA39A5Y4</accession>
<sequence>MLKASCLFLIPLSSLSPSMAVAAVPSFSLGLSYCHSCQGEGICCSTSCRAISCWDRSFDGRLVPNLAGARKQIFGSTQFQLLPAGRDYCLSKVQVAADYSDSVPDSPKYMGNRGYHPLEELKGSKRIQEKRLTAAEVARTTVEANSSALLLLPGIVHSEPHDHISWAEFQYIIDDFGDIFFQIFDDQNILQDPGASNPVNALIGMDLSLYKNRRVAGEYNISESGSTDDISLDDDYFEVEDSEMSDILVDWGIPDTSSLVHPIYFTKCLTKAVNMEYNKEMDHPSNGISIVGCLRPAFIDEEPYLRRLFSSEDSDGYTSDWKDEEIMGFSSNGDGHNARSTFYRLEIMRIELFSVYGIQALISLQDFQDAEPDVLVHSTSAIVEHFTENGTWFNVALKALCKKKGFHVEGANLIGVDSLGMDVRVFTGVEIQTHRFSFKVRATSAAAAEKQIQQLLFPPSRRKKVQNSWRRS</sequence>
<dbReference type="EMBL" id="JARBHA010000005">
    <property type="protein sequence ID" value="KAJ9701359.1"/>
    <property type="molecule type" value="Genomic_DNA"/>
</dbReference>
<feature type="chain" id="PRO_5041263327" evidence="1">
    <location>
        <begin position="23"/>
        <end position="472"/>
    </location>
</feature>
<gene>
    <name evidence="2" type="ORF">PVL29_006628</name>
</gene>
<proteinExistence type="predicted"/>
<protein>
    <submittedName>
        <fullName evidence="2">Uncharacterized protein</fullName>
    </submittedName>
</protein>
<evidence type="ECO:0000313" key="2">
    <source>
        <dbReference type="EMBL" id="KAJ9701359.1"/>
    </source>
</evidence>
<comment type="caution">
    <text evidence="2">The sequence shown here is derived from an EMBL/GenBank/DDBJ whole genome shotgun (WGS) entry which is preliminary data.</text>
</comment>
<dbReference type="PANTHER" id="PTHR13343:SF18">
    <property type="entry name" value="PENTATRICOPEPTIDE REPEAT (PPR) SUPERFAMILY PROTEIN"/>
    <property type="match status" value="1"/>
</dbReference>
<feature type="signal peptide" evidence="1">
    <location>
        <begin position="1"/>
        <end position="22"/>
    </location>
</feature>
<reference evidence="2 3" key="1">
    <citation type="journal article" date="2023" name="BMC Biotechnol.">
        <title>Vitis rotundifolia cv Carlos genome sequencing.</title>
        <authorList>
            <person name="Huff M."/>
            <person name="Hulse-Kemp A."/>
            <person name="Scheffler B."/>
            <person name="Youngblood R."/>
            <person name="Simpson S."/>
            <person name="Babiker E."/>
            <person name="Staton M."/>
        </authorList>
    </citation>
    <scope>NUCLEOTIDE SEQUENCE [LARGE SCALE GENOMIC DNA]</scope>
    <source>
        <tissue evidence="2">Leaf</tissue>
    </source>
</reference>
<dbReference type="InterPro" id="IPR037119">
    <property type="entry name" value="Haem_oxidase_HugZ-like_sf"/>
</dbReference>
<name>A0AA39A5Y4_VITRO</name>